<dbReference type="EMBL" id="QXED01000008">
    <property type="protein sequence ID" value="RIV19495.1"/>
    <property type="molecule type" value="Genomic_DNA"/>
</dbReference>
<evidence type="ECO:0000313" key="1">
    <source>
        <dbReference type="EMBL" id="RIV19495.1"/>
    </source>
</evidence>
<keyword evidence="2" id="KW-1185">Reference proteome</keyword>
<dbReference type="AlphaFoldDB" id="A0A418M1X1"/>
<sequence length="171" mass="19396">MIMTYYPDAVWTKSELTDQLVQLAHLFKSKVFNPARPFTRQSQFGWIKLIGAVSDLVRQASLAGRRISFTDEVSTQQDTQDITTLLDIMRQSAHVVGAITPAQRSQLFVTPTLNYFSGVGSGHFANGLFFICPHKNEQAFFIGRNRVYLYRHLMRAYVEAGRYLTSLPASK</sequence>
<dbReference type="Proteomes" id="UP000283523">
    <property type="component" value="Unassembled WGS sequence"/>
</dbReference>
<dbReference type="RefSeq" id="WP_158600363.1">
    <property type="nucleotide sequence ID" value="NZ_QXED01000008.1"/>
</dbReference>
<organism evidence="1 2">
    <name type="scientific">Fibrisoma montanum</name>
    <dbReference type="NCBI Taxonomy" id="2305895"/>
    <lineage>
        <taxon>Bacteria</taxon>
        <taxon>Pseudomonadati</taxon>
        <taxon>Bacteroidota</taxon>
        <taxon>Cytophagia</taxon>
        <taxon>Cytophagales</taxon>
        <taxon>Spirosomataceae</taxon>
        <taxon>Fibrisoma</taxon>
    </lineage>
</organism>
<dbReference type="OrthoDB" id="956190at2"/>
<gene>
    <name evidence="1" type="ORF">DYU11_25725</name>
</gene>
<evidence type="ECO:0000313" key="2">
    <source>
        <dbReference type="Proteomes" id="UP000283523"/>
    </source>
</evidence>
<proteinExistence type="predicted"/>
<name>A0A418M1X1_9BACT</name>
<protein>
    <submittedName>
        <fullName evidence="1">Uncharacterized protein</fullName>
    </submittedName>
</protein>
<comment type="caution">
    <text evidence="1">The sequence shown here is derived from an EMBL/GenBank/DDBJ whole genome shotgun (WGS) entry which is preliminary data.</text>
</comment>
<accession>A0A418M1X1</accession>
<reference evidence="1 2" key="1">
    <citation type="submission" date="2018-08" db="EMBL/GenBank/DDBJ databases">
        <title>Fibrisoma montanum sp. nov., isolated from Danxia mountain soil.</title>
        <authorList>
            <person name="Huang Y."/>
        </authorList>
    </citation>
    <scope>NUCLEOTIDE SEQUENCE [LARGE SCALE GENOMIC DNA]</scope>
    <source>
        <strain evidence="1 2">HYT19</strain>
    </source>
</reference>